<evidence type="ECO:0000313" key="2">
    <source>
        <dbReference type="EMBL" id="KAK1690600.1"/>
    </source>
</evidence>
<dbReference type="AlphaFoldDB" id="A0AAJ0AUK2"/>
<accession>A0AAJ0AUK2</accession>
<dbReference type="RefSeq" id="XP_060434295.1">
    <property type="nucleotide sequence ID" value="XM_060566621.1"/>
</dbReference>
<feature type="compositionally biased region" description="Basic and acidic residues" evidence="1">
    <location>
        <begin position="15"/>
        <end position="44"/>
    </location>
</feature>
<proteinExistence type="predicted"/>
<organism evidence="2 3">
    <name type="scientific">Colletotrichum godetiae</name>
    <dbReference type="NCBI Taxonomy" id="1209918"/>
    <lineage>
        <taxon>Eukaryota</taxon>
        <taxon>Fungi</taxon>
        <taxon>Dikarya</taxon>
        <taxon>Ascomycota</taxon>
        <taxon>Pezizomycotina</taxon>
        <taxon>Sordariomycetes</taxon>
        <taxon>Hypocreomycetidae</taxon>
        <taxon>Glomerellales</taxon>
        <taxon>Glomerellaceae</taxon>
        <taxon>Colletotrichum</taxon>
        <taxon>Colletotrichum acutatum species complex</taxon>
    </lineage>
</organism>
<reference evidence="2" key="1">
    <citation type="submission" date="2021-06" db="EMBL/GenBank/DDBJ databases">
        <title>Comparative genomics, transcriptomics and evolutionary studies reveal genomic signatures of adaptation to plant cell wall in hemibiotrophic fungi.</title>
        <authorList>
            <consortium name="DOE Joint Genome Institute"/>
            <person name="Baroncelli R."/>
            <person name="Diaz J.F."/>
            <person name="Benocci T."/>
            <person name="Peng M."/>
            <person name="Battaglia E."/>
            <person name="Haridas S."/>
            <person name="Andreopoulos W."/>
            <person name="Labutti K."/>
            <person name="Pangilinan J."/>
            <person name="Floch G.L."/>
            <person name="Makela M.R."/>
            <person name="Henrissat B."/>
            <person name="Grigoriev I.V."/>
            <person name="Crouch J.A."/>
            <person name="De Vries R.P."/>
            <person name="Sukno S.A."/>
            <person name="Thon M.R."/>
        </authorList>
    </citation>
    <scope>NUCLEOTIDE SEQUENCE</scope>
    <source>
        <strain evidence="2">CBS 193.32</strain>
    </source>
</reference>
<feature type="region of interest" description="Disordered" evidence="1">
    <location>
        <begin position="1"/>
        <end position="64"/>
    </location>
</feature>
<keyword evidence="3" id="KW-1185">Reference proteome</keyword>
<dbReference type="EMBL" id="JAHMHR010000005">
    <property type="protein sequence ID" value="KAK1690600.1"/>
    <property type="molecule type" value="Genomic_DNA"/>
</dbReference>
<evidence type="ECO:0000256" key="1">
    <source>
        <dbReference type="SAM" id="MobiDB-lite"/>
    </source>
</evidence>
<gene>
    <name evidence="2" type="ORF">BDP55DRAFT_300134</name>
</gene>
<sequence length="129" mass="14681">MQAVSIKPSIKRTVAPREERLLGTKERGTKKVTKTGREKHEKEAQALQKQESQKQTSKRHQPRGRVTRGICMRCYGYDCGAVLTRRCERLGDPWHDTPSTAYYRGSLANRRSLCAGSFSLQDNLKLLFG</sequence>
<name>A0AAJ0AUK2_9PEZI</name>
<dbReference type="Proteomes" id="UP001224890">
    <property type="component" value="Unassembled WGS sequence"/>
</dbReference>
<protein>
    <submittedName>
        <fullName evidence="2">Uncharacterized protein</fullName>
    </submittedName>
</protein>
<comment type="caution">
    <text evidence="2">The sequence shown here is derived from an EMBL/GenBank/DDBJ whole genome shotgun (WGS) entry which is preliminary data.</text>
</comment>
<evidence type="ECO:0000313" key="3">
    <source>
        <dbReference type="Proteomes" id="UP001224890"/>
    </source>
</evidence>
<dbReference type="GeneID" id="85451147"/>